<dbReference type="Proteomes" id="UP000694388">
    <property type="component" value="Unplaced"/>
</dbReference>
<evidence type="ECO:0000256" key="6">
    <source>
        <dbReference type="SAM" id="MobiDB-lite"/>
    </source>
</evidence>
<dbReference type="GeneTree" id="ENSGT00660000095541"/>
<dbReference type="PANTHER" id="PTHR18905">
    <property type="entry name" value="NINEIN"/>
    <property type="match status" value="1"/>
</dbReference>
<reference evidence="7" key="1">
    <citation type="submission" date="2025-08" db="UniProtKB">
        <authorList>
            <consortium name="Ensembl"/>
        </authorList>
    </citation>
    <scope>IDENTIFICATION</scope>
</reference>
<feature type="coiled-coil region" evidence="5">
    <location>
        <begin position="425"/>
        <end position="452"/>
    </location>
</feature>
<feature type="coiled-coil region" evidence="5">
    <location>
        <begin position="550"/>
        <end position="618"/>
    </location>
</feature>
<evidence type="ECO:0000256" key="3">
    <source>
        <dbReference type="ARBA" id="ARBA00022553"/>
    </source>
</evidence>
<evidence type="ECO:0000256" key="2">
    <source>
        <dbReference type="ARBA" id="ARBA00022490"/>
    </source>
</evidence>
<proteinExistence type="predicted"/>
<dbReference type="GO" id="GO:0034454">
    <property type="term" value="P:microtubule anchoring at centrosome"/>
    <property type="evidence" value="ECO:0007669"/>
    <property type="project" value="TreeGrafter"/>
</dbReference>
<feature type="coiled-coil region" evidence="5">
    <location>
        <begin position="1137"/>
        <end position="1240"/>
    </location>
</feature>
<dbReference type="PANTHER" id="PTHR18905:SF13">
    <property type="entry name" value="NON-CENTROSOMAL MICROTUBULE ARRAY"/>
    <property type="match status" value="1"/>
</dbReference>
<feature type="coiled-coil region" evidence="5">
    <location>
        <begin position="982"/>
        <end position="1023"/>
    </location>
</feature>
<organism evidence="7 8">
    <name type="scientific">Eptatretus burgeri</name>
    <name type="common">Inshore hagfish</name>
    <dbReference type="NCBI Taxonomy" id="7764"/>
    <lineage>
        <taxon>Eukaryota</taxon>
        <taxon>Metazoa</taxon>
        <taxon>Chordata</taxon>
        <taxon>Craniata</taxon>
        <taxon>Vertebrata</taxon>
        <taxon>Cyclostomata</taxon>
        <taxon>Myxini</taxon>
        <taxon>Myxiniformes</taxon>
        <taxon>Myxinidae</taxon>
        <taxon>Eptatretinae</taxon>
        <taxon>Eptatretus</taxon>
    </lineage>
</organism>
<feature type="coiled-coil region" evidence="5">
    <location>
        <begin position="681"/>
        <end position="769"/>
    </location>
</feature>
<sequence length="1458" mass="165469">MSDVLVLRGHSSDMIGVEEGTSHGGVVQWDYENRDGVGDGDDGRRCDVEENWVEGFEDVLESGRYEAQLKVLFENCDDSQRGRLGHSGLVELGEQLQLGSHLPRLLNLLLGDDVTATATFEEFKETLVMLLTSSRADACDEDEPADQANVHESAVEAKDDEVEVEPKYMKGGKRYGRRSRPESFAVDHKSHTEATNIASTPCGEFKEAVFVGANGSTFEACGQSWSSPGLSYHTFDDDHNMLRVPALTEERVRFVCRGLGLDPERLRRDDAANLCVTLGVHQPFEDILPSFADDGPLDFSLLLKALLFPHPPFPTSSTPYVQHTSHLCQEDPDRRKATPYQLFSASPEPLFSALDDGYDCVRAQDVLDLWGKHGVLNGEEVLKALGLAGEVMLSRTDLELALECELQAQRNSVSFAAIASHRAELQGMRCDLMQLGQERDKLKDDLDKAERCRSQLAFEMDEQQELIENLNSSRLSELANEHQGQISSLRADFAREREQAGHQMRVEQDRQEEEASSLRVEQALLQQHVSVLLRENSRLEGELLEMAGSLAKAERHANELQECRKQHLELDGVHEFCTDCFSGEENFALILKNYKQQIRELQDRNDELEAKNEELQVHGGNRGVRGHEKRLRPDGDEQYSGIVNGSARGILEGDSLETNVDVKLPNGIGPAEHRSASFSVELELEQLKEVHKLELQGLRDELAMELQVSKQEFDQLMAMRESNAHKALEAQLEELKLSKRLQVEVETELVKTTEELQQLKCEVEQKTNDTSEVDHYFKEMQEEFQLLQDSNKATCEELYETKCALSLSQQETQNLQAALKEAEREIGNRPVVPMPGVTEGLGNVDRVGMEAESTNDLQDALEAMNIEEEENFVQVLEREECCAPKVSDMVAQLEEGQERMQQQKCYCRNGRRPKRLYPYEKGNVKHSLFSHLSVPPKTGQRFSLLERSERRANTSRLVQLAVELQKDGVSCREKLEDSAVCKDLAEKRAAELDKQNEHLQVEVKTLQDKIARQQAKEKALYERLAEVQASVSRQYEKAKNSIRLETIAAHQEAAARIIRLEVDVSAAEESVREMAAERIASLNEFKDLQSQNGRLLRLEREHTLCREAKNKNEEKLQTLLHEVYMLNGNLREVSSQRDKLHSDILLIEQDKESLQKEVSRLCETRKALQDKVFNLEDVQSELEQAQNENASLHEELSRMAQEQAELHGYEADLTKAQHTISKLEKEIKTREDQIVQLKAYHESLWKRTVVRMGEVEGNLKGMRAALQEKAAFLNEQHMGEREHVEERKPIDEETTVGLTRMDIITKEYGGRPWESRQNVSSLIFLKYIFIFNIPFNKFDKLVVLSSLSLVYAPLPFLPSLQMAPHPTPLVRRPNASILCFLPNLVSLTPLLLCTHSSQSYSTAPEFCLLHLKRWKSFFLEPSALTLQLDRTASAHTSSRPVLLLFHFLFLPFSPCRLP</sequence>
<protein>
    <recommendedName>
        <fullName evidence="9">Ninein</fullName>
    </recommendedName>
</protein>
<name>A0A8C4PW98_EPTBU</name>
<evidence type="ECO:0000313" key="8">
    <source>
        <dbReference type="Proteomes" id="UP000694388"/>
    </source>
</evidence>
<keyword evidence="5" id="KW-0175">Coiled coil</keyword>
<evidence type="ECO:0000256" key="5">
    <source>
        <dbReference type="SAM" id="Coils"/>
    </source>
</evidence>
<feature type="region of interest" description="Disordered" evidence="6">
    <location>
        <begin position="620"/>
        <end position="639"/>
    </location>
</feature>
<keyword evidence="3" id="KW-0597">Phosphoprotein</keyword>
<comment type="subcellular location">
    <subcellularLocation>
        <location evidence="1">Cytoplasm</location>
        <location evidence="1">Cytoskeleton</location>
        <location evidence="1">Microtubule organizing center</location>
        <location evidence="1">Centrosome</location>
    </subcellularLocation>
</comment>
<evidence type="ECO:0000313" key="7">
    <source>
        <dbReference type="Ensembl" id="ENSEBUP00000001129.1"/>
    </source>
</evidence>
<evidence type="ECO:0000256" key="4">
    <source>
        <dbReference type="ARBA" id="ARBA00023212"/>
    </source>
</evidence>
<accession>A0A8C4PW98</accession>
<evidence type="ECO:0000256" key="1">
    <source>
        <dbReference type="ARBA" id="ARBA00004300"/>
    </source>
</evidence>
<evidence type="ECO:0008006" key="9">
    <source>
        <dbReference type="Google" id="ProtNLM"/>
    </source>
</evidence>
<keyword evidence="4" id="KW-0206">Cytoskeleton</keyword>
<reference evidence="7" key="2">
    <citation type="submission" date="2025-09" db="UniProtKB">
        <authorList>
            <consortium name="Ensembl"/>
        </authorList>
    </citation>
    <scope>IDENTIFICATION</scope>
</reference>
<dbReference type="Ensembl" id="ENSEBUT00000001447.1">
    <property type="protein sequence ID" value="ENSEBUP00000001129.1"/>
    <property type="gene ID" value="ENSEBUG00000001061.1"/>
</dbReference>
<keyword evidence="8" id="KW-1185">Reference proteome</keyword>
<keyword evidence="2" id="KW-0963">Cytoplasm</keyword>
<dbReference type="GO" id="GO:0005813">
    <property type="term" value="C:centrosome"/>
    <property type="evidence" value="ECO:0007669"/>
    <property type="project" value="UniProtKB-SubCell"/>
</dbReference>